<dbReference type="Proteomes" id="UP000007347">
    <property type="component" value="Chromosome"/>
</dbReference>
<dbReference type="GO" id="GO:0004252">
    <property type="term" value="F:serine-type endopeptidase activity"/>
    <property type="evidence" value="ECO:0007669"/>
    <property type="project" value="InterPro"/>
</dbReference>
<keyword evidence="2" id="KW-0378">Hydrolase</keyword>
<evidence type="ECO:0000313" key="10">
    <source>
        <dbReference type="EMBL" id="CCK79045.1"/>
    </source>
</evidence>
<dbReference type="Gene3D" id="3.40.50.1820">
    <property type="entry name" value="alpha/beta hydrolase"/>
    <property type="match status" value="1"/>
</dbReference>
<dbReference type="SUPFAM" id="SSF53474">
    <property type="entry name" value="alpha/beta-Hydrolases"/>
    <property type="match status" value="1"/>
</dbReference>
<keyword evidence="7" id="KW-0732">Signal</keyword>
<evidence type="ECO:0000313" key="11">
    <source>
        <dbReference type="Proteomes" id="UP000007347"/>
    </source>
</evidence>
<accession>K0NE30</accession>
<proteinExistence type="predicted"/>
<dbReference type="Pfam" id="PF00326">
    <property type="entry name" value="Peptidase_S9"/>
    <property type="match status" value="1"/>
</dbReference>
<dbReference type="OrthoDB" id="9815657at2"/>
<evidence type="ECO:0000259" key="9">
    <source>
        <dbReference type="Pfam" id="PF00930"/>
    </source>
</evidence>
<dbReference type="PATRIC" id="fig|651182.5.peg.1056"/>
<dbReference type="STRING" id="651182.TOL2_C08770"/>
<evidence type="ECO:0000256" key="5">
    <source>
        <dbReference type="ARBA" id="ARBA00032596"/>
    </source>
</evidence>
<feature type="signal peptide" evidence="7">
    <location>
        <begin position="1"/>
        <end position="26"/>
    </location>
</feature>
<feature type="chain" id="PRO_5003837513" description="Acyl-peptide hydrolase" evidence="7">
    <location>
        <begin position="27"/>
        <end position="723"/>
    </location>
</feature>
<dbReference type="InterPro" id="IPR002471">
    <property type="entry name" value="Pept_S9_AS"/>
</dbReference>
<dbReference type="Gene3D" id="2.140.10.30">
    <property type="entry name" value="Dipeptidylpeptidase IV, N-terminal domain"/>
    <property type="match status" value="1"/>
</dbReference>
<dbReference type="EMBL" id="FO203503">
    <property type="protein sequence ID" value="CCK79045.1"/>
    <property type="molecule type" value="Genomic_DNA"/>
</dbReference>
<dbReference type="GO" id="GO:0006508">
    <property type="term" value="P:proteolysis"/>
    <property type="evidence" value="ECO:0007669"/>
    <property type="project" value="UniProtKB-KW"/>
</dbReference>
<keyword evidence="11" id="KW-1185">Reference proteome</keyword>
<evidence type="ECO:0000256" key="2">
    <source>
        <dbReference type="ARBA" id="ARBA00022801"/>
    </source>
</evidence>
<evidence type="ECO:0000256" key="1">
    <source>
        <dbReference type="ARBA" id="ARBA00022670"/>
    </source>
</evidence>
<dbReference type="InterPro" id="IPR050278">
    <property type="entry name" value="Serine_Prot_S9B/DPPIV"/>
</dbReference>
<dbReference type="PANTHER" id="PTHR11731">
    <property type="entry name" value="PROTEASE FAMILY S9B,C DIPEPTIDYL-PEPTIDASE IV-RELATED"/>
    <property type="match status" value="1"/>
</dbReference>
<dbReference type="KEGG" id="dto:TOL2_C08770"/>
<dbReference type="HOGENOM" id="CLU_395743_0_0_7"/>
<keyword evidence="3" id="KW-0007">Acetylation</keyword>
<dbReference type="InterPro" id="IPR011659">
    <property type="entry name" value="WD40"/>
</dbReference>
<dbReference type="InterPro" id="IPR001375">
    <property type="entry name" value="Peptidase_S9_cat"/>
</dbReference>
<organism evidence="10 11">
    <name type="scientific">Desulfobacula toluolica (strain DSM 7467 / Tol2)</name>
    <dbReference type="NCBI Taxonomy" id="651182"/>
    <lineage>
        <taxon>Bacteria</taxon>
        <taxon>Pseudomonadati</taxon>
        <taxon>Thermodesulfobacteriota</taxon>
        <taxon>Desulfobacteria</taxon>
        <taxon>Desulfobacterales</taxon>
        <taxon>Desulfobacteraceae</taxon>
        <taxon>Desulfobacula</taxon>
    </lineage>
</organism>
<dbReference type="RefSeq" id="WP_014956395.1">
    <property type="nucleotide sequence ID" value="NC_018645.1"/>
</dbReference>
<dbReference type="Pfam" id="PF00930">
    <property type="entry name" value="DPPIV_N"/>
    <property type="match status" value="1"/>
</dbReference>
<dbReference type="PROSITE" id="PS00708">
    <property type="entry name" value="PRO_ENDOPEP_SER"/>
    <property type="match status" value="1"/>
</dbReference>
<dbReference type="Gene3D" id="2.120.10.30">
    <property type="entry name" value="TolB, C-terminal domain"/>
    <property type="match status" value="2"/>
</dbReference>
<dbReference type="SUPFAM" id="SSF82171">
    <property type="entry name" value="DPP6 N-terminal domain-like"/>
    <property type="match status" value="1"/>
</dbReference>
<comment type="function">
    <text evidence="6">This enzyme catalyzes the hydrolysis of the N-terminal peptide bond of an N-acetylated peptide to generate an N-acetylated amino acid and a peptide with a free N-terminus. It preferentially cleaves off Ac-Ala, Ac-Met and Ac-Ser. Also, involved in the degradation of oxidized and glycated proteins.</text>
</comment>
<dbReference type="InterPro" id="IPR011042">
    <property type="entry name" value="6-blade_b-propeller_TolB-like"/>
</dbReference>
<evidence type="ECO:0000256" key="3">
    <source>
        <dbReference type="ARBA" id="ARBA00022990"/>
    </source>
</evidence>
<dbReference type="Pfam" id="PF07676">
    <property type="entry name" value="PD40"/>
    <property type="match status" value="2"/>
</dbReference>
<dbReference type="PANTHER" id="PTHR11731:SF193">
    <property type="entry name" value="DIPEPTIDYL PEPTIDASE 9"/>
    <property type="match status" value="1"/>
</dbReference>
<gene>
    <name evidence="10" type="ordered locus">TOL2_C08770</name>
</gene>
<feature type="domain" description="Peptidase S9 prolyl oligopeptidase catalytic" evidence="8">
    <location>
        <begin position="522"/>
        <end position="722"/>
    </location>
</feature>
<dbReference type="GO" id="GO:0008239">
    <property type="term" value="F:dipeptidyl-peptidase activity"/>
    <property type="evidence" value="ECO:0007669"/>
    <property type="project" value="TreeGrafter"/>
</dbReference>
<protein>
    <recommendedName>
        <fullName evidence="5">Acyl-peptide hydrolase</fullName>
    </recommendedName>
    <alternativeName>
        <fullName evidence="4">Acylaminoacyl-peptidase</fullName>
    </alternativeName>
</protein>
<evidence type="ECO:0000256" key="6">
    <source>
        <dbReference type="ARBA" id="ARBA00045885"/>
    </source>
</evidence>
<name>K0NE30_DESTT</name>
<evidence type="ECO:0000259" key="8">
    <source>
        <dbReference type="Pfam" id="PF00326"/>
    </source>
</evidence>
<dbReference type="InterPro" id="IPR002469">
    <property type="entry name" value="Peptidase_S9B_N"/>
</dbReference>
<reference evidence="10 11" key="1">
    <citation type="journal article" date="2013" name="Environ. Microbiol.">
        <title>Complete genome, catabolic sub-proteomes and key-metabolites of Desulfobacula toluolica Tol2, a marine, aromatic compound-degrading, sulfate-reducing bacterium.</title>
        <authorList>
            <person name="Wohlbrand L."/>
            <person name="Jacob J.H."/>
            <person name="Kube M."/>
            <person name="Mussmann M."/>
            <person name="Jarling R."/>
            <person name="Beck A."/>
            <person name="Amann R."/>
            <person name="Wilkes H."/>
            <person name="Reinhardt R."/>
            <person name="Rabus R."/>
        </authorList>
    </citation>
    <scope>NUCLEOTIDE SEQUENCE [LARGE SCALE GENOMIC DNA]</scope>
    <source>
        <strain evidence="11">DSM 7467 / Tol2</strain>
    </source>
</reference>
<evidence type="ECO:0000256" key="7">
    <source>
        <dbReference type="SAM" id="SignalP"/>
    </source>
</evidence>
<evidence type="ECO:0000256" key="4">
    <source>
        <dbReference type="ARBA" id="ARBA00032284"/>
    </source>
</evidence>
<dbReference type="AlphaFoldDB" id="K0NE30"/>
<dbReference type="InterPro" id="IPR029058">
    <property type="entry name" value="AB_hydrolase_fold"/>
</dbReference>
<feature type="domain" description="Dipeptidylpeptidase IV N-terminal" evidence="9">
    <location>
        <begin position="285"/>
        <end position="420"/>
    </location>
</feature>
<keyword evidence="1" id="KW-0645">Protease</keyword>
<sequence>MKPLSRCFILICFLALFVVFCGFAHAFTVKDILSAPYPENLTAGSNLLAWTLNDEGARNIWVASGPDFTPVQVTPYTGDNGIKLSNLLVTPDDAYILYSRGSGSMQLETTDIVSGPSGSIGVYRQGAATPSNPANSPVQTERAIWAVSVKGGLPWKLAKGNNPMVSRDGKTVTFNSQGQFFEIAFDPSVRDAMPEPRPMFTIQGTNQNGVWSPDGETLMFVSDRDSHSLIGLFHRKTRQIQWIMPGVDRDMSPVWSTDGRRVAFARVPGKTKHELFDLTAEFTFSICVADVATGKGDIIWQTPETGGWAQWYPPYADWFGSALRWTQNNRLLFYSEHQGRLHIYSTTPSGEDLKDLTPGESQVWGSTLTLDGTMLYYSSNRNTPDYRHIWQTPTSGGDTVQVTRGESVETNPVISGKGGFIAYRRATGVTPQAVTVQKINADKFRTISPNPLPQKFPDTLVKPRVMIFPSDDFQIHCQLFMPEYAAPGYKLPAIIFVHGGPFRQMLLGWSHRPSYSKTYAMNQYLANKGYIVLCVNFRSGTGYGRAFRQAENQGPRGASEYRDIQAAMARLSRLPNVDPKRIGIWGESCGGYLTALSLARNSDLFAAGVALAGIYDFSFRATNMSVPGGEWGLQGAEGLEIAFQSSPVADVENWKSPVLLVHGDDDRSVLFAQTVNLVQDLRKQGVPVEFMVLPGEDHDFVLHENWVRTLEAAGAFFDRVLKN</sequence>